<sequence length="135" mass="14613">MSGSTAEPRPVAETVSEKRAHEDAELLGRLNRGLDSAGVRSRIFLRMRLAMGSVTILPRHAYHPTEMIVYRADGASAARVTVRTKLWGTSYQVSGTAPDAPEIQFPTDQVAGAVHWLALLARDDDPTTPIVPAHG</sequence>
<evidence type="ECO:0000256" key="1">
    <source>
        <dbReference type="SAM" id="MobiDB-lite"/>
    </source>
</evidence>
<dbReference type="AlphaFoldDB" id="A0A919R7I0"/>
<reference evidence="2" key="1">
    <citation type="submission" date="2021-01" db="EMBL/GenBank/DDBJ databases">
        <title>Whole genome shotgun sequence of Sphaerisporangium rufum NBRC 109079.</title>
        <authorList>
            <person name="Komaki H."/>
            <person name="Tamura T."/>
        </authorList>
    </citation>
    <scope>NUCLEOTIDE SEQUENCE</scope>
    <source>
        <strain evidence="2">NBRC 109079</strain>
    </source>
</reference>
<keyword evidence="3" id="KW-1185">Reference proteome</keyword>
<accession>A0A919R7I0</accession>
<feature type="region of interest" description="Disordered" evidence="1">
    <location>
        <begin position="1"/>
        <end position="20"/>
    </location>
</feature>
<comment type="caution">
    <text evidence="2">The sequence shown here is derived from an EMBL/GenBank/DDBJ whole genome shotgun (WGS) entry which is preliminary data.</text>
</comment>
<evidence type="ECO:0000313" key="2">
    <source>
        <dbReference type="EMBL" id="GII80899.1"/>
    </source>
</evidence>
<gene>
    <name evidence="2" type="ORF">Sru01_58810</name>
</gene>
<protein>
    <submittedName>
        <fullName evidence="2">Uncharacterized protein</fullName>
    </submittedName>
</protein>
<dbReference type="EMBL" id="BOOU01000083">
    <property type="protein sequence ID" value="GII80899.1"/>
    <property type="molecule type" value="Genomic_DNA"/>
</dbReference>
<proteinExistence type="predicted"/>
<dbReference type="RefSeq" id="WP_203992321.1">
    <property type="nucleotide sequence ID" value="NZ_BOOU01000083.1"/>
</dbReference>
<evidence type="ECO:0000313" key="3">
    <source>
        <dbReference type="Proteomes" id="UP000655287"/>
    </source>
</evidence>
<organism evidence="2 3">
    <name type="scientific">Sphaerisporangium rufum</name>
    <dbReference type="NCBI Taxonomy" id="1381558"/>
    <lineage>
        <taxon>Bacteria</taxon>
        <taxon>Bacillati</taxon>
        <taxon>Actinomycetota</taxon>
        <taxon>Actinomycetes</taxon>
        <taxon>Streptosporangiales</taxon>
        <taxon>Streptosporangiaceae</taxon>
        <taxon>Sphaerisporangium</taxon>
    </lineage>
</organism>
<dbReference type="Proteomes" id="UP000655287">
    <property type="component" value="Unassembled WGS sequence"/>
</dbReference>
<name>A0A919R7I0_9ACTN</name>